<comment type="caution">
    <text evidence="2">The sequence shown here is derived from an EMBL/GenBank/DDBJ whole genome shotgun (WGS) entry which is preliminary data.</text>
</comment>
<feature type="non-terminal residue" evidence="2">
    <location>
        <position position="1"/>
    </location>
</feature>
<keyword evidence="3" id="KW-1185">Reference proteome</keyword>
<feature type="compositionally biased region" description="Basic residues" evidence="1">
    <location>
        <begin position="72"/>
        <end position="91"/>
    </location>
</feature>
<dbReference type="EMBL" id="PKSL01000235">
    <property type="protein sequence ID" value="POV98146.1"/>
    <property type="molecule type" value="Genomic_DNA"/>
</dbReference>
<dbReference type="GO" id="GO:0005509">
    <property type="term" value="F:calcium ion binding"/>
    <property type="evidence" value="ECO:0007669"/>
    <property type="project" value="TreeGrafter"/>
</dbReference>
<dbReference type="VEuPathDB" id="FungiDB:PSTT_14606"/>
<feature type="region of interest" description="Disordered" evidence="1">
    <location>
        <begin position="1"/>
        <end position="56"/>
    </location>
</feature>
<accession>A0A2S4ULP1</accession>
<evidence type="ECO:0000256" key="1">
    <source>
        <dbReference type="SAM" id="MobiDB-lite"/>
    </source>
</evidence>
<evidence type="ECO:0000313" key="3">
    <source>
        <dbReference type="Proteomes" id="UP000239156"/>
    </source>
</evidence>
<proteinExistence type="predicted"/>
<dbReference type="GO" id="GO:0051279">
    <property type="term" value="P:regulation of release of sequestered calcium ion into cytosol"/>
    <property type="evidence" value="ECO:0007669"/>
    <property type="project" value="TreeGrafter"/>
</dbReference>
<reference evidence="2" key="1">
    <citation type="submission" date="2017-12" db="EMBL/GenBank/DDBJ databases">
        <title>Gene loss provides genomic basis for host adaptation in cereal stripe rust fungi.</title>
        <authorList>
            <person name="Xia C."/>
        </authorList>
    </citation>
    <scope>NUCLEOTIDE SEQUENCE [LARGE SCALE GENOMIC DNA]</scope>
    <source>
        <strain evidence="2">93-210</strain>
    </source>
</reference>
<gene>
    <name evidence="2" type="ORF">PSTT_14606</name>
</gene>
<feature type="compositionally biased region" description="Basic and acidic residues" evidence="1">
    <location>
        <begin position="103"/>
        <end position="113"/>
    </location>
</feature>
<protein>
    <submittedName>
        <fullName evidence="2">Uncharacterized protein</fullName>
    </submittedName>
</protein>
<dbReference type="VEuPathDB" id="FungiDB:PSHT_10395"/>
<dbReference type="PANTHER" id="PTHR10033:SF0">
    <property type="entry name" value="CALSEQUESTRIN"/>
    <property type="match status" value="1"/>
</dbReference>
<dbReference type="AlphaFoldDB" id="A0A2S4ULP1"/>
<organism evidence="2 3">
    <name type="scientific">Puccinia striiformis</name>
    <dbReference type="NCBI Taxonomy" id="27350"/>
    <lineage>
        <taxon>Eukaryota</taxon>
        <taxon>Fungi</taxon>
        <taxon>Dikarya</taxon>
        <taxon>Basidiomycota</taxon>
        <taxon>Pucciniomycotina</taxon>
        <taxon>Pucciniomycetes</taxon>
        <taxon>Pucciniales</taxon>
        <taxon>Pucciniaceae</taxon>
        <taxon>Puccinia</taxon>
    </lineage>
</organism>
<feature type="non-terminal residue" evidence="2">
    <location>
        <position position="499"/>
    </location>
</feature>
<feature type="region of interest" description="Disordered" evidence="1">
    <location>
        <begin position="72"/>
        <end position="115"/>
    </location>
</feature>
<sequence length="499" mass="56760">GRDGLKPTKENQVPPSINVWPDAPPKYHQLTHLLYPSPHPKTTSPHNPRSDSNLSYNLKYCHSSHLNRSCVKKKTEHLKSRRKPASRKRSRLTTEDDEEAEEDSNHRDGRPNEEIEEEENIHTNFTLENFESQLPFWSIQKLRDVLAKRKKACSNRVPPNVQEALVLLQQKYTKSKLMLSLLGRVSENTTSKFLGENKPSRKKSDWNRFVAFSLISGQTPVPPKGCSEGWEEHNVILGEAYDDLSKVEKEVFGPKIFQFFSKIPCYFEDPEGEDDGDKTVKLTHKEDDCYQPLYKKLVNKEKIKFVLSQGTVTHNKTSNAFKKASSHFRRLNSELFTIANLYNSTYYILTSSRAPGVNSFCHEYSNDVGWLAITKSKWASKETFEAYSQAREIQEVLEKATGVSIVKKVRATDALKGKLQAALNRTLAEACGTPVEGTTFPKTKDPASKLGLGLQIVQSEQSKLSADLLVKEYEAMNTDKTRKWLEDIESGAFKIQLMD</sequence>
<name>A0A2S4ULP1_9BASI</name>
<evidence type="ECO:0000313" key="2">
    <source>
        <dbReference type="EMBL" id="POV98146.1"/>
    </source>
</evidence>
<dbReference type="PANTHER" id="PTHR10033">
    <property type="entry name" value="CALSEQUESTRIN"/>
    <property type="match status" value="1"/>
</dbReference>
<dbReference type="Proteomes" id="UP000239156">
    <property type="component" value="Unassembled WGS sequence"/>
</dbReference>
<feature type="compositionally biased region" description="Polar residues" evidence="1">
    <location>
        <begin position="40"/>
        <end position="56"/>
    </location>
</feature>